<name>A0AAN9LWV7_PHACN</name>
<accession>A0AAN9LWV7</accession>
<feature type="region of interest" description="Disordered" evidence="1">
    <location>
        <begin position="35"/>
        <end position="81"/>
    </location>
</feature>
<protein>
    <recommendedName>
        <fullName evidence="5">RALF-like protein</fullName>
    </recommendedName>
</protein>
<evidence type="ECO:0000313" key="3">
    <source>
        <dbReference type="EMBL" id="KAK7341108.1"/>
    </source>
</evidence>
<sequence>MASKTNICMLLFLCFIFIFSTKTISATNNLSLASASEQNAGSDEMSESRKLLGTGREQRPKCKRKSSQDHSKDKPQCHNYL</sequence>
<organism evidence="3 4">
    <name type="scientific">Phaseolus coccineus</name>
    <name type="common">Scarlet runner bean</name>
    <name type="synonym">Phaseolus multiflorus</name>
    <dbReference type="NCBI Taxonomy" id="3886"/>
    <lineage>
        <taxon>Eukaryota</taxon>
        <taxon>Viridiplantae</taxon>
        <taxon>Streptophyta</taxon>
        <taxon>Embryophyta</taxon>
        <taxon>Tracheophyta</taxon>
        <taxon>Spermatophyta</taxon>
        <taxon>Magnoliopsida</taxon>
        <taxon>eudicotyledons</taxon>
        <taxon>Gunneridae</taxon>
        <taxon>Pentapetalae</taxon>
        <taxon>rosids</taxon>
        <taxon>fabids</taxon>
        <taxon>Fabales</taxon>
        <taxon>Fabaceae</taxon>
        <taxon>Papilionoideae</taxon>
        <taxon>50 kb inversion clade</taxon>
        <taxon>NPAAA clade</taxon>
        <taxon>indigoferoid/millettioid clade</taxon>
        <taxon>Phaseoleae</taxon>
        <taxon>Phaseolus</taxon>
    </lineage>
</organism>
<proteinExistence type="predicted"/>
<gene>
    <name evidence="3" type="ORF">VNO80_24032</name>
</gene>
<reference evidence="3 4" key="1">
    <citation type="submission" date="2024-01" db="EMBL/GenBank/DDBJ databases">
        <title>The genomes of 5 underutilized Papilionoideae crops provide insights into root nodulation and disease resistanc.</title>
        <authorList>
            <person name="Jiang F."/>
        </authorList>
    </citation>
    <scope>NUCLEOTIDE SEQUENCE [LARGE SCALE GENOMIC DNA]</scope>
    <source>
        <strain evidence="3">JINMINGXINNONG_FW02</strain>
        <tissue evidence="3">Leaves</tissue>
    </source>
</reference>
<dbReference type="EMBL" id="JAYMYR010000009">
    <property type="protein sequence ID" value="KAK7341108.1"/>
    <property type="molecule type" value="Genomic_DNA"/>
</dbReference>
<keyword evidence="2" id="KW-0732">Signal</keyword>
<comment type="caution">
    <text evidence="3">The sequence shown here is derived from an EMBL/GenBank/DDBJ whole genome shotgun (WGS) entry which is preliminary data.</text>
</comment>
<evidence type="ECO:0000256" key="1">
    <source>
        <dbReference type="SAM" id="MobiDB-lite"/>
    </source>
</evidence>
<keyword evidence="4" id="KW-1185">Reference proteome</keyword>
<feature type="signal peptide" evidence="2">
    <location>
        <begin position="1"/>
        <end position="26"/>
    </location>
</feature>
<evidence type="ECO:0008006" key="5">
    <source>
        <dbReference type="Google" id="ProtNLM"/>
    </source>
</evidence>
<dbReference type="AlphaFoldDB" id="A0AAN9LWV7"/>
<evidence type="ECO:0000256" key="2">
    <source>
        <dbReference type="SAM" id="SignalP"/>
    </source>
</evidence>
<evidence type="ECO:0000313" key="4">
    <source>
        <dbReference type="Proteomes" id="UP001374584"/>
    </source>
</evidence>
<dbReference type="Proteomes" id="UP001374584">
    <property type="component" value="Unassembled WGS sequence"/>
</dbReference>
<feature type="compositionally biased region" description="Basic and acidic residues" evidence="1">
    <location>
        <begin position="46"/>
        <end position="81"/>
    </location>
</feature>
<feature type="chain" id="PRO_5042930281" description="RALF-like protein" evidence="2">
    <location>
        <begin position="27"/>
        <end position="81"/>
    </location>
</feature>